<organism evidence="2 3">
    <name type="scientific">Dothidotthia symphoricarpi CBS 119687</name>
    <dbReference type="NCBI Taxonomy" id="1392245"/>
    <lineage>
        <taxon>Eukaryota</taxon>
        <taxon>Fungi</taxon>
        <taxon>Dikarya</taxon>
        <taxon>Ascomycota</taxon>
        <taxon>Pezizomycotina</taxon>
        <taxon>Dothideomycetes</taxon>
        <taxon>Pleosporomycetidae</taxon>
        <taxon>Pleosporales</taxon>
        <taxon>Dothidotthiaceae</taxon>
        <taxon>Dothidotthia</taxon>
    </lineage>
</organism>
<evidence type="ECO:0000256" key="1">
    <source>
        <dbReference type="SAM" id="MobiDB-lite"/>
    </source>
</evidence>
<dbReference type="Proteomes" id="UP000799771">
    <property type="component" value="Unassembled WGS sequence"/>
</dbReference>
<dbReference type="OrthoDB" id="5275938at2759"/>
<dbReference type="RefSeq" id="XP_033525426.1">
    <property type="nucleotide sequence ID" value="XM_033671402.1"/>
</dbReference>
<reference evidence="2" key="1">
    <citation type="journal article" date="2020" name="Stud. Mycol.">
        <title>101 Dothideomycetes genomes: a test case for predicting lifestyles and emergence of pathogens.</title>
        <authorList>
            <person name="Haridas S."/>
            <person name="Albert R."/>
            <person name="Binder M."/>
            <person name="Bloem J."/>
            <person name="Labutti K."/>
            <person name="Salamov A."/>
            <person name="Andreopoulos B."/>
            <person name="Baker S."/>
            <person name="Barry K."/>
            <person name="Bills G."/>
            <person name="Bluhm B."/>
            <person name="Cannon C."/>
            <person name="Castanera R."/>
            <person name="Culley D."/>
            <person name="Daum C."/>
            <person name="Ezra D."/>
            <person name="Gonzalez J."/>
            <person name="Henrissat B."/>
            <person name="Kuo A."/>
            <person name="Liang C."/>
            <person name="Lipzen A."/>
            <person name="Lutzoni F."/>
            <person name="Magnuson J."/>
            <person name="Mondo S."/>
            <person name="Nolan M."/>
            <person name="Ohm R."/>
            <person name="Pangilinan J."/>
            <person name="Park H.-J."/>
            <person name="Ramirez L."/>
            <person name="Alfaro M."/>
            <person name="Sun H."/>
            <person name="Tritt A."/>
            <person name="Yoshinaga Y."/>
            <person name="Zwiers L.-H."/>
            <person name="Turgeon B."/>
            <person name="Goodwin S."/>
            <person name="Spatafora J."/>
            <person name="Crous P."/>
            <person name="Grigoriev I."/>
        </authorList>
    </citation>
    <scope>NUCLEOTIDE SEQUENCE</scope>
    <source>
        <strain evidence="2">CBS 119687</strain>
    </source>
</reference>
<gene>
    <name evidence="2" type="ORF">P153DRAFT_395431</name>
</gene>
<evidence type="ECO:0000313" key="2">
    <source>
        <dbReference type="EMBL" id="KAF2131039.1"/>
    </source>
</evidence>
<dbReference type="GeneID" id="54411834"/>
<protein>
    <recommendedName>
        <fullName evidence="4">BTB domain-containing protein</fullName>
    </recommendedName>
</protein>
<dbReference type="EMBL" id="ML977503">
    <property type="protein sequence ID" value="KAF2131039.1"/>
    <property type="molecule type" value="Genomic_DNA"/>
</dbReference>
<evidence type="ECO:0008006" key="4">
    <source>
        <dbReference type="Google" id="ProtNLM"/>
    </source>
</evidence>
<keyword evidence="3" id="KW-1185">Reference proteome</keyword>
<evidence type="ECO:0000313" key="3">
    <source>
        <dbReference type="Proteomes" id="UP000799771"/>
    </source>
</evidence>
<sequence>MGFSFFHSFVMLPTSHSVPVARNGSSGRHNVQPNEQQRLLDTRHSAGNHKNLQRGNSSVPQRYQKTHTSFRRSLLSGVDINSGGLDQPNDQTGHQQQTPANQLPIDDNHNSQPSSLQTKDFFVETFTSARDYIELIVGPTNDVHKFVVSKAHLRQLSQVWDAFVMSRRWCTRREYVVRKFSKRKRVLRLSEEDPRIIRLIMYIAHHQFSKLPKKLDFKDVVRLVDVAQRYNTMHLLQHHLNGWLEPYFDRLYDPGYEEWLHIGQHVSHASRAYIQLAQHLKLHCWTSNTGELLVPGSESPIIGLLPPKALYHIKADRTKLLTSIVTSAYTLLSNMINTTPCEVAIPNACLQCQECCAGTNYFRLTLHLKQLGLFPRIENVSQIRHSVFEFVKMLKTTRAAVHRHDVAMSHLSCNALFETHHACSFETKLVAAIDGILVAHSKSEPVSSKDIAAYMDAHSNDEITWTTEGKDREHLRRLGVIPRC</sequence>
<feature type="compositionally biased region" description="Polar residues" evidence="1">
    <location>
        <begin position="48"/>
        <end position="63"/>
    </location>
</feature>
<proteinExistence type="predicted"/>
<feature type="compositionally biased region" description="Polar residues" evidence="1">
    <location>
        <begin position="88"/>
        <end position="101"/>
    </location>
</feature>
<name>A0A6A6AGJ5_9PLEO</name>
<dbReference type="AlphaFoldDB" id="A0A6A6AGJ5"/>
<feature type="region of interest" description="Disordered" evidence="1">
    <location>
        <begin position="80"/>
        <end position="114"/>
    </location>
</feature>
<feature type="region of interest" description="Disordered" evidence="1">
    <location>
        <begin position="47"/>
        <end position="66"/>
    </location>
</feature>
<accession>A0A6A6AGJ5</accession>